<gene>
    <name evidence="3" type="ORF">E5K00_15950</name>
</gene>
<accession>A0A4Z0PXV8</accession>
<proteinExistence type="predicted"/>
<keyword evidence="1" id="KW-1133">Transmembrane helix</keyword>
<feature type="domain" description="VanZ-like" evidence="2">
    <location>
        <begin position="50"/>
        <end position="129"/>
    </location>
</feature>
<dbReference type="Pfam" id="PF04892">
    <property type="entry name" value="VanZ"/>
    <property type="match status" value="1"/>
</dbReference>
<protein>
    <submittedName>
        <fullName evidence="3">VanZ family protein</fullName>
    </submittedName>
</protein>
<keyword evidence="4" id="KW-1185">Reference proteome</keyword>
<keyword evidence="1" id="KW-0812">Transmembrane</keyword>
<evidence type="ECO:0000259" key="2">
    <source>
        <dbReference type="Pfam" id="PF04892"/>
    </source>
</evidence>
<dbReference type="Proteomes" id="UP000297549">
    <property type="component" value="Unassembled WGS sequence"/>
</dbReference>
<sequence>MLPVAPPPPRRRAFVALPLAWAAFILVLTLTPAEDMPATPPWELLSFDTAAHAFVFFVLAVLSYFSSVRQPWFPWRRRHAFSLVLAEGILLGALIEFLQITMDLGRHGEWSDLLSDGIGTVAGLLLLHACRRWWA</sequence>
<dbReference type="InterPro" id="IPR006976">
    <property type="entry name" value="VanZ-like"/>
</dbReference>
<name>A0A4Z0PXV8_9BACT</name>
<dbReference type="OrthoDB" id="982143at2"/>
<organism evidence="3 4">
    <name type="scientific">Hymenobacter aquaticus</name>
    <dbReference type="NCBI Taxonomy" id="1867101"/>
    <lineage>
        <taxon>Bacteria</taxon>
        <taxon>Pseudomonadati</taxon>
        <taxon>Bacteroidota</taxon>
        <taxon>Cytophagia</taxon>
        <taxon>Cytophagales</taxon>
        <taxon>Hymenobacteraceae</taxon>
        <taxon>Hymenobacter</taxon>
    </lineage>
</organism>
<evidence type="ECO:0000313" key="4">
    <source>
        <dbReference type="Proteomes" id="UP000297549"/>
    </source>
</evidence>
<dbReference type="RefSeq" id="WP_135464307.1">
    <property type="nucleotide sequence ID" value="NZ_SRLC01000002.1"/>
</dbReference>
<dbReference type="PANTHER" id="PTHR28008">
    <property type="entry name" value="DOMAIN PROTEIN, PUTATIVE (AFU_ORTHOLOGUE AFUA_3G10980)-RELATED"/>
    <property type="match status" value="1"/>
</dbReference>
<feature type="transmembrane region" description="Helical" evidence="1">
    <location>
        <begin position="49"/>
        <end position="68"/>
    </location>
</feature>
<evidence type="ECO:0000256" key="1">
    <source>
        <dbReference type="SAM" id="Phobius"/>
    </source>
</evidence>
<dbReference type="PANTHER" id="PTHR28008:SF1">
    <property type="entry name" value="DOMAIN PROTEIN, PUTATIVE (AFU_ORTHOLOGUE AFUA_3G10980)-RELATED"/>
    <property type="match status" value="1"/>
</dbReference>
<reference evidence="3 4" key="1">
    <citation type="submission" date="2019-04" db="EMBL/GenBank/DDBJ databases">
        <authorList>
            <person name="Feng G."/>
            <person name="Zhang J."/>
            <person name="Zhu H."/>
        </authorList>
    </citation>
    <scope>NUCLEOTIDE SEQUENCE [LARGE SCALE GENOMIC DNA]</scope>
    <source>
        <strain evidence="3 4">JCM 31653</strain>
    </source>
</reference>
<evidence type="ECO:0000313" key="3">
    <source>
        <dbReference type="EMBL" id="TGE21761.1"/>
    </source>
</evidence>
<feature type="transmembrane region" description="Helical" evidence="1">
    <location>
        <begin position="80"/>
        <end position="101"/>
    </location>
</feature>
<feature type="transmembrane region" description="Helical" evidence="1">
    <location>
        <begin position="113"/>
        <end position="130"/>
    </location>
</feature>
<dbReference type="AlphaFoldDB" id="A0A4Z0PXV8"/>
<dbReference type="NCBIfam" id="NF037970">
    <property type="entry name" value="vanZ_1"/>
    <property type="match status" value="1"/>
</dbReference>
<dbReference type="EMBL" id="SRLC01000002">
    <property type="protein sequence ID" value="TGE21761.1"/>
    <property type="molecule type" value="Genomic_DNA"/>
</dbReference>
<keyword evidence="1" id="KW-0472">Membrane</keyword>
<comment type="caution">
    <text evidence="3">The sequence shown here is derived from an EMBL/GenBank/DDBJ whole genome shotgun (WGS) entry which is preliminary data.</text>
</comment>